<proteinExistence type="inferred from homology"/>
<keyword evidence="3" id="KW-0175">Coiled coil</keyword>
<evidence type="ECO:0000256" key="2">
    <source>
        <dbReference type="ARBA" id="ARBA00013807"/>
    </source>
</evidence>
<dbReference type="InterPro" id="IPR018791">
    <property type="entry name" value="UV_resistance/autophagy_Atg14"/>
</dbReference>
<dbReference type="PANTHER" id="PTHR15157">
    <property type="entry name" value="UV RADIATION RESISTANCE-ASSOCIATED GENE PROTEIN"/>
    <property type="match status" value="1"/>
</dbReference>
<dbReference type="InterPro" id="IPR040939">
    <property type="entry name" value="Vps38"/>
</dbReference>
<dbReference type="GO" id="GO:0034272">
    <property type="term" value="C:phosphatidylinositol 3-kinase complex, class III, type II"/>
    <property type="evidence" value="ECO:0007669"/>
    <property type="project" value="InterPro"/>
</dbReference>
<comment type="caution">
    <text evidence="5">The sequence shown here is derived from an EMBL/GenBank/DDBJ whole genome shotgun (WGS) entry which is preliminary data.</text>
</comment>
<evidence type="ECO:0000313" key="5">
    <source>
        <dbReference type="EMBL" id="KAF4124865.1"/>
    </source>
</evidence>
<evidence type="ECO:0000256" key="1">
    <source>
        <dbReference type="ARBA" id="ARBA00009574"/>
    </source>
</evidence>
<dbReference type="GO" id="GO:0000149">
    <property type="term" value="F:SNARE binding"/>
    <property type="evidence" value="ECO:0007669"/>
    <property type="project" value="TreeGrafter"/>
</dbReference>
<feature type="compositionally biased region" description="Low complexity" evidence="4">
    <location>
        <begin position="591"/>
        <end position="606"/>
    </location>
</feature>
<evidence type="ECO:0000256" key="3">
    <source>
        <dbReference type="ARBA" id="ARBA00023054"/>
    </source>
</evidence>
<dbReference type="Proteomes" id="UP000749293">
    <property type="component" value="Unassembled WGS sequence"/>
</dbReference>
<sequence>MSTLSEPRRPRLLAQNRKLRHLKGLWLRNLSFVPPNLRTTDDALVGSSGIGIGSAGGASSRLRRPSRLEAVHESTGDQTSSRLQQSRSSENLRTGGLGGPHAAATTAASSEALALRPLPRRRSLSIGSLSQNTPASRQKVLEELADTSVGDAFFSLHVDGQDEPVYVSEVRHRSTNFNFSFFDLGDEAAHISRACQLTIRVWARRPKGAAWLFIMEEAMDLRRLNFIGTLLNRRFPENALVFHLEDGVYSVDFPNRVSEPRQAPPPMATPPFNTLMKLANLESSIDDAVETRVRIMRQINQILESVPPDRSDAADDQAKLAERYVAWQQKANRFARRRRDDLHSSLRSRREAIARGRELEARAARDMADSRSKLVTDADLAEQTQREIHGQRRRICSDLCDIFPITPVPDAPPLSFEICGVPLPNSVYDAATARSLNEDVLSAALGLVALAVHRLQFYLGCPLPYPVNPLGSRSHIRDDISQLAEHGASPRRDFPLHLPRGGSTTNQWRFEYGWFLLNKDIEALCAAQGLRVVDIRQTLPNLKYLLYVCSAGSDQVPERKKGGVRGLWRGRLDDTSIRHHRHSPSSPVPSSPSASLLSPTETSTTAVSLDGGGSSPRGSIDSDMISQNGDAVRNALLAPGLPFAQGDAKFTLRTSGLRENVV</sequence>
<evidence type="ECO:0000256" key="4">
    <source>
        <dbReference type="SAM" id="MobiDB-lite"/>
    </source>
</evidence>
<feature type="region of interest" description="Disordered" evidence="4">
    <location>
        <begin position="70"/>
        <end position="108"/>
    </location>
</feature>
<feature type="region of interest" description="Disordered" evidence="4">
    <location>
        <begin position="575"/>
        <end position="625"/>
    </location>
</feature>
<dbReference type="Pfam" id="PF17649">
    <property type="entry name" value="VPS38"/>
    <property type="match status" value="1"/>
</dbReference>
<dbReference type="OrthoDB" id="72772at2759"/>
<gene>
    <name evidence="5" type="ORF">GMORB2_3704</name>
</gene>
<comment type="similarity">
    <text evidence="1">Belongs to the ATG14 family.</text>
</comment>
<dbReference type="PANTHER" id="PTHR15157:SF5">
    <property type="entry name" value="UV RADIATION RESISTANCE-ASSOCIATED GENE PROTEIN"/>
    <property type="match status" value="1"/>
</dbReference>
<dbReference type="GO" id="GO:0035493">
    <property type="term" value="P:SNARE complex assembly"/>
    <property type="evidence" value="ECO:0007669"/>
    <property type="project" value="TreeGrafter"/>
</dbReference>
<name>A0A9P5D6K9_9HYPO</name>
<protein>
    <recommendedName>
        <fullName evidence="2">Autophagy-related protein 14</fullName>
    </recommendedName>
</protein>
<dbReference type="RefSeq" id="XP_035323517.1">
    <property type="nucleotide sequence ID" value="XM_035465680.1"/>
</dbReference>
<accession>A0A9P5D6K9</accession>
<keyword evidence="6" id="KW-1185">Reference proteome</keyword>
<dbReference type="EMBL" id="JAANYQ010000003">
    <property type="protein sequence ID" value="KAF4124865.1"/>
    <property type="molecule type" value="Genomic_DNA"/>
</dbReference>
<dbReference type="GO" id="GO:0005768">
    <property type="term" value="C:endosome"/>
    <property type="evidence" value="ECO:0007669"/>
    <property type="project" value="TreeGrafter"/>
</dbReference>
<dbReference type="AlphaFoldDB" id="A0A9P5D6K9"/>
<evidence type="ECO:0000313" key="6">
    <source>
        <dbReference type="Proteomes" id="UP000749293"/>
    </source>
</evidence>
<reference evidence="5" key="1">
    <citation type="submission" date="2020-03" db="EMBL/GenBank/DDBJ databases">
        <title>Site-based positive gene gene selection in Geosmithia morbida across the United States reveals a broad range of putative effectors and factors for local host and environmental adapation.</title>
        <authorList>
            <person name="Onufrak A."/>
            <person name="Murdoch R.W."/>
            <person name="Gazis R."/>
            <person name="Huff M."/>
            <person name="Staton M."/>
            <person name="Klingeman W."/>
            <person name="Hadziabdic D."/>
        </authorList>
    </citation>
    <scope>NUCLEOTIDE SEQUENCE</scope>
    <source>
        <strain evidence="5">1262</strain>
    </source>
</reference>
<dbReference type="Pfam" id="PF10186">
    <property type="entry name" value="ATG14"/>
    <property type="match status" value="1"/>
</dbReference>
<organism evidence="5 6">
    <name type="scientific">Geosmithia morbida</name>
    <dbReference type="NCBI Taxonomy" id="1094350"/>
    <lineage>
        <taxon>Eukaryota</taxon>
        <taxon>Fungi</taxon>
        <taxon>Dikarya</taxon>
        <taxon>Ascomycota</taxon>
        <taxon>Pezizomycotina</taxon>
        <taxon>Sordariomycetes</taxon>
        <taxon>Hypocreomycetidae</taxon>
        <taxon>Hypocreales</taxon>
        <taxon>Bionectriaceae</taxon>
        <taxon>Geosmithia</taxon>
    </lineage>
</organism>
<dbReference type="GO" id="GO:0000323">
    <property type="term" value="C:lytic vacuole"/>
    <property type="evidence" value="ECO:0007669"/>
    <property type="project" value="TreeGrafter"/>
</dbReference>
<feature type="compositionally biased region" description="Low complexity" evidence="4">
    <location>
        <begin position="80"/>
        <end position="89"/>
    </location>
</feature>
<dbReference type="GeneID" id="55969932"/>